<proteinExistence type="predicted"/>
<evidence type="ECO:0000256" key="1">
    <source>
        <dbReference type="SAM" id="SignalP"/>
    </source>
</evidence>
<name>A0ABV7FE06_9GAMM</name>
<feature type="chain" id="PRO_5045061768" evidence="1">
    <location>
        <begin position="21"/>
        <end position="432"/>
    </location>
</feature>
<dbReference type="RefSeq" id="WP_378116839.1">
    <property type="nucleotide sequence ID" value="NZ_JBHRTF010000002.1"/>
</dbReference>
<keyword evidence="3" id="KW-1185">Reference proteome</keyword>
<evidence type="ECO:0000313" key="2">
    <source>
        <dbReference type="EMBL" id="MFC3114996.1"/>
    </source>
</evidence>
<comment type="caution">
    <text evidence="2">The sequence shown here is derived from an EMBL/GenBank/DDBJ whole genome shotgun (WGS) entry which is preliminary data.</text>
</comment>
<gene>
    <name evidence="2" type="ORF">ACFODX_05445</name>
</gene>
<accession>A0ABV7FE06</accession>
<keyword evidence="1" id="KW-0732">Signal</keyword>
<dbReference type="EMBL" id="JBHRTF010000002">
    <property type="protein sequence ID" value="MFC3114996.1"/>
    <property type="molecule type" value="Genomic_DNA"/>
</dbReference>
<dbReference type="Proteomes" id="UP001595555">
    <property type="component" value="Unassembled WGS sequence"/>
</dbReference>
<sequence>MKKSPIALLIAACTSATAAAAPTAPAGQDFGATLSLSAQHTDNALKTETDKLSEQQNELAASAFAIYNNEYIALDANYAVSEMRYEEDSQQARTRTIGKTDLVVGKTHNPFDLKISHSIQKLPKTSTALDLEEETDEKQILTVQPGFRTRITGADNFFINASATEVEYRFEEQKNSSRTGGSVGIVHGFSAVDSLSFYVTQSDVEFEFSPDVDYSQTMAVLAFDTRLRRLSYRIEAGQSRTDSSRLGQNDDPYYALQANYDAGLHQLEFSANQQITDSSRGFSASDVPGEISGGSDVTAEQLDQVLLQHMQLRWSSTALCERCTSYISVFRDEHEFQSLARNEERTGGALGMAYQLSRNATLGLNATRTEQRVDASANEGEFTLDQLTLYYSYAFSGGIRLRLFGMQYERSTEDNLGDYEELRAGITLGYNF</sequence>
<reference evidence="3" key="1">
    <citation type="journal article" date="2019" name="Int. J. Syst. Evol. Microbiol.">
        <title>The Global Catalogue of Microorganisms (GCM) 10K type strain sequencing project: providing services to taxonomists for standard genome sequencing and annotation.</title>
        <authorList>
            <consortium name="The Broad Institute Genomics Platform"/>
            <consortium name="The Broad Institute Genome Sequencing Center for Infectious Disease"/>
            <person name="Wu L."/>
            <person name="Ma J."/>
        </authorList>
    </citation>
    <scope>NUCLEOTIDE SEQUENCE [LARGE SCALE GENOMIC DNA]</scope>
    <source>
        <strain evidence="3">KCTC 52237</strain>
    </source>
</reference>
<protein>
    <submittedName>
        <fullName evidence="2">Uncharacterized protein</fullName>
    </submittedName>
</protein>
<feature type="signal peptide" evidence="1">
    <location>
        <begin position="1"/>
        <end position="20"/>
    </location>
</feature>
<evidence type="ECO:0000313" key="3">
    <source>
        <dbReference type="Proteomes" id="UP001595555"/>
    </source>
</evidence>
<organism evidence="2 3">
    <name type="scientific">Cellvibrio fontiphilus</name>
    <dbReference type="NCBI Taxonomy" id="1815559"/>
    <lineage>
        <taxon>Bacteria</taxon>
        <taxon>Pseudomonadati</taxon>
        <taxon>Pseudomonadota</taxon>
        <taxon>Gammaproteobacteria</taxon>
        <taxon>Cellvibrionales</taxon>
        <taxon>Cellvibrionaceae</taxon>
        <taxon>Cellvibrio</taxon>
    </lineage>
</organism>
<dbReference type="SUPFAM" id="SSF56935">
    <property type="entry name" value="Porins"/>
    <property type="match status" value="1"/>
</dbReference>